<feature type="region of interest" description="Disordered" evidence="1">
    <location>
        <begin position="1"/>
        <end position="58"/>
    </location>
</feature>
<reference evidence="2 3" key="1">
    <citation type="submission" date="2021-03" db="EMBL/GenBank/DDBJ databases">
        <title>Sequencing the genomes of 1000 actinobacteria strains.</title>
        <authorList>
            <person name="Klenk H.-P."/>
        </authorList>
    </citation>
    <scope>NUCLEOTIDE SEQUENCE [LARGE SCALE GENOMIC DNA]</scope>
    <source>
        <strain evidence="2 3">DSM 40843</strain>
    </source>
</reference>
<protein>
    <submittedName>
        <fullName evidence="2">Uncharacterized protein</fullName>
    </submittedName>
</protein>
<feature type="compositionally biased region" description="Polar residues" evidence="1">
    <location>
        <begin position="25"/>
        <end position="51"/>
    </location>
</feature>
<dbReference type="EMBL" id="JAGINS010000001">
    <property type="protein sequence ID" value="MBP2360158.1"/>
    <property type="molecule type" value="Genomic_DNA"/>
</dbReference>
<sequence length="98" mass="10518">MTQSEIDAWLASNPQDGQNKAFVSKTPNGEASGSYVSKQPTPNQDGSTGTIPGTGYKDHGLNAKAIDVNYVKTVLKYDSSLDPPYIIYTSMPAPRPIL</sequence>
<evidence type="ECO:0000313" key="2">
    <source>
        <dbReference type="EMBL" id="MBP2360158.1"/>
    </source>
</evidence>
<accession>A0ABS4V8H6</accession>
<organism evidence="2 3">
    <name type="scientific">Streptomyces clavifer</name>
    <dbReference type="NCBI Taxonomy" id="68188"/>
    <lineage>
        <taxon>Bacteria</taxon>
        <taxon>Bacillati</taxon>
        <taxon>Actinomycetota</taxon>
        <taxon>Actinomycetes</taxon>
        <taxon>Kitasatosporales</taxon>
        <taxon>Streptomycetaceae</taxon>
        <taxon>Streptomyces</taxon>
    </lineage>
</organism>
<proteinExistence type="predicted"/>
<evidence type="ECO:0000313" key="3">
    <source>
        <dbReference type="Proteomes" id="UP001519311"/>
    </source>
</evidence>
<dbReference type="Proteomes" id="UP001519311">
    <property type="component" value="Unassembled WGS sequence"/>
</dbReference>
<name>A0ABS4V8H6_9ACTN</name>
<keyword evidence="3" id="KW-1185">Reference proteome</keyword>
<comment type="caution">
    <text evidence="2">The sequence shown here is derived from an EMBL/GenBank/DDBJ whole genome shotgun (WGS) entry which is preliminary data.</text>
</comment>
<dbReference type="RefSeq" id="WP_209470102.1">
    <property type="nucleotide sequence ID" value="NZ_BMWJ01000004.1"/>
</dbReference>
<gene>
    <name evidence="2" type="ORF">JOF59_002558</name>
</gene>
<evidence type="ECO:0000256" key="1">
    <source>
        <dbReference type="SAM" id="MobiDB-lite"/>
    </source>
</evidence>